<evidence type="ECO:0000256" key="4">
    <source>
        <dbReference type="ARBA" id="ARBA00022741"/>
    </source>
</evidence>
<dbReference type="SMART" id="SM00220">
    <property type="entry name" value="S_TKc"/>
    <property type="match status" value="1"/>
</dbReference>
<keyword evidence="4 7" id="KW-0547">Nucleotide-binding</keyword>
<feature type="compositionally biased region" description="Polar residues" evidence="8">
    <location>
        <begin position="319"/>
        <end position="329"/>
    </location>
</feature>
<dbReference type="Gene3D" id="3.30.200.20">
    <property type="entry name" value="Phosphorylase Kinase, domain 1"/>
    <property type="match status" value="1"/>
</dbReference>
<feature type="compositionally biased region" description="Low complexity" evidence="8">
    <location>
        <begin position="255"/>
        <end position="264"/>
    </location>
</feature>
<reference evidence="11" key="1">
    <citation type="journal article" date="2019" name="Int. J. Syst. Evol. Microbiol.">
        <title>The Global Catalogue of Microorganisms (GCM) 10K type strain sequencing project: providing services to taxonomists for standard genome sequencing and annotation.</title>
        <authorList>
            <consortium name="The Broad Institute Genomics Platform"/>
            <consortium name="The Broad Institute Genome Sequencing Center for Infectious Disease"/>
            <person name="Wu L."/>
            <person name="Ma J."/>
        </authorList>
    </citation>
    <scope>NUCLEOTIDE SEQUENCE [LARGE SCALE GENOMIC DNA]</scope>
    <source>
        <strain evidence="11">CCUG 49560</strain>
    </source>
</reference>
<feature type="region of interest" description="Disordered" evidence="8">
    <location>
        <begin position="249"/>
        <end position="357"/>
    </location>
</feature>
<proteinExistence type="predicted"/>
<dbReference type="SUPFAM" id="SSF158791">
    <property type="entry name" value="MgtE N-terminal domain-like"/>
    <property type="match status" value="1"/>
</dbReference>
<evidence type="ECO:0000256" key="1">
    <source>
        <dbReference type="ARBA" id="ARBA00012513"/>
    </source>
</evidence>
<keyword evidence="6 7" id="KW-0067">ATP-binding</keyword>
<dbReference type="RefSeq" id="WP_380706448.1">
    <property type="nucleotide sequence ID" value="NZ_JBHSFN010000006.1"/>
</dbReference>
<sequence>MTSGSRNQVIQERYRLLRPLGAGGMGTVWLADDELLRRRVAIKELVLSPGGEDPSVRRRRMLVEARAAARIAHPGIVPIYDVLVDADPPWIVMAYVQGRTLADLIEDGPLDEGELARIGRRVLGALTAAHTADVLHRDVKPANIVIGEAGKVFLVDFGIAQIGGQSDLTAHNTLPGTLEFMAPERINGHRLGPPSDLWSLGVTLFWALEGRSPFRRSTPVATMRAVTDALLPPITRPGRLANAITGLLRKDPSHRLTPQDLTPLLTPPTPAQPRPSKPAPSQPGSPGHRPPPREPSQPGDPRPGSAGRGHASPGPSGSGERTPSGTGRASRSHPPRTPDGADGVNGPNKSDLPDFRRLSPGKAARLVDVMAAERAARLVGPLSAVAVREVLIRAKPKVAAAILLALPGITAASVLAVTPSRIAGGLLDEMAVRPRETASVLRMLSAARAGKALDYMRLGESSAVLGTLAPAEAARILAHADIRTAAGIITTMPLASAASPLVGAMPIERACRVLVYVPPATIADLVKASPTPRADHLLNGLTPPARTQVLRHLTNP</sequence>
<dbReference type="Proteomes" id="UP001595891">
    <property type="component" value="Unassembled WGS sequence"/>
</dbReference>
<evidence type="ECO:0000259" key="9">
    <source>
        <dbReference type="PROSITE" id="PS50011"/>
    </source>
</evidence>
<dbReference type="PROSITE" id="PS00108">
    <property type="entry name" value="PROTEIN_KINASE_ST"/>
    <property type="match status" value="1"/>
</dbReference>
<accession>A0ABV9ECZ6</accession>
<dbReference type="PANTHER" id="PTHR43289:SF6">
    <property type="entry name" value="SERINE_THREONINE-PROTEIN KINASE NEKL-3"/>
    <property type="match status" value="1"/>
</dbReference>
<keyword evidence="11" id="KW-1185">Reference proteome</keyword>
<dbReference type="SUPFAM" id="SSF56112">
    <property type="entry name" value="Protein kinase-like (PK-like)"/>
    <property type="match status" value="1"/>
</dbReference>
<dbReference type="InterPro" id="IPR000719">
    <property type="entry name" value="Prot_kinase_dom"/>
</dbReference>
<evidence type="ECO:0000256" key="3">
    <source>
        <dbReference type="ARBA" id="ARBA00022679"/>
    </source>
</evidence>
<keyword evidence="5 10" id="KW-0418">Kinase</keyword>
<evidence type="ECO:0000256" key="6">
    <source>
        <dbReference type="ARBA" id="ARBA00022840"/>
    </source>
</evidence>
<dbReference type="CDD" id="cd14014">
    <property type="entry name" value="STKc_PknB_like"/>
    <property type="match status" value="1"/>
</dbReference>
<keyword evidence="3" id="KW-0808">Transferase</keyword>
<gene>
    <name evidence="10" type="ORF">ACFO8L_11370</name>
</gene>
<dbReference type="PANTHER" id="PTHR43289">
    <property type="entry name" value="MITOGEN-ACTIVATED PROTEIN KINASE KINASE KINASE 20-RELATED"/>
    <property type="match status" value="1"/>
</dbReference>
<dbReference type="PROSITE" id="PS00107">
    <property type="entry name" value="PROTEIN_KINASE_ATP"/>
    <property type="match status" value="1"/>
</dbReference>
<dbReference type="InterPro" id="IPR011009">
    <property type="entry name" value="Kinase-like_dom_sf"/>
</dbReference>
<dbReference type="Pfam" id="PF00069">
    <property type="entry name" value="Pkinase"/>
    <property type="match status" value="1"/>
</dbReference>
<comment type="caution">
    <text evidence="10">The sequence shown here is derived from an EMBL/GenBank/DDBJ whole genome shotgun (WGS) entry which is preliminary data.</text>
</comment>
<dbReference type="EC" id="2.7.11.1" evidence="1"/>
<evidence type="ECO:0000256" key="7">
    <source>
        <dbReference type="PROSITE-ProRule" id="PRU10141"/>
    </source>
</evidence>
<evidence type="ECO:0000313" key="10">
    <source>
        <dbReference type="EMBL" id="MFC4586678.1"/>
    </source>
</evidence>
<name>A0ABV9ECZ6_9ACTN</name>
<dbReference type="InterPro" id="IPR017441">
    <property type="entry name" value="Protein_kinase_ATP_BS"/>
</dbReference>
<evidence type="ECO:0000313" key="11">
    <source>
        <dbReference type="Proteomes" id="UP001595891"/>
    </source>
</evidence>
<feature type="binding site" evidence="7">
    <location>
        <position position="43"/>
    </location>
    <ligand>
        <name>ATP</name>
        <dbReference type="ChEBI" id="CHEBI:30616"/>
    </ligand>
</feature>
<dbReference type="GO" id="GO:0016301">
    <property type="term" value="F:kinase activity"/>
    <property type="evidence" value="ECO:0007669"/>
    <property type="project" value="UniProtKB-KW"/>
</dbReference>
<feature type="compositionally biased region" description="Pro residues" evidence="8">
    <location>
        <begin position="265"/>
        <end position="283"/>
    </location>
</feature>
<evidence type="ECO:0000256" key="2">
    <source>
        <dbReference type="ARBA" id="ARBA00022527"/>
    </source>
</evidence>
<protein>
    <recommendedName>
        <fullName evidence="1">non-specific serine/threonine protein kinase</fullName>
        <ecNumber evidence="1">2.7.11.1</ecNumber>
    </recommendedName>
</protein>
<dbReference type="EMBL" id="JBHSFN010000006">
    <property type="protein sequence ID" value="MFC4586678.1"/>
    <property type="molecule type" value="Genomic_DNA"/>
</dbReference>
<evidence type="ECO:0000256" key="8">
    <source>
        <dbReference type="SAM" id="MobiDB-lite"/>
    </source>
</evidence>
<dbReference type="InterPro" id="IPR008271">
    <property type="entry name" value="Ser/Thr_kinase_AS"/>
</dbReference>
<dbReference type="Gene3D" id="1.10.510.10">
    <property type="entry name" value="Transferase(Phosphotransferase) domain 1"/>
    <property type="match status" value="1"/>
</dbReference>
<feature type="domain" description="Protein kinase" evidence="9">
    <location>
        <begin position="14"/>
        <end position="265"/>
    </location>
</feature>
<dbReference type="PROSITE" id="PS50011">
    <property type="entry name" value="PROTEIN_KINASE_DOM"/>
    <property type="match status" value="1"/>
</dbReference>
<organism evidence="10 11">
    <name type="scientific">Sphaerisporangium corydalis</name>
    <dbReference type="NCBI Taxonomy" id="1441875"/>
    <lineage>
        <taxon>Bacteria</taxon>
        <taxon>Bacillati</taxon>
        <taxon>Actinomycetota</taxon>
        <taxon>Actinomycetes</taxon>
        <taxon>Streptosporangiales</taxon>
        <taxon>Streptosporangiaceae</taxon>
        <taxon>Sphaerisporangium</taxon>
    </lineage>
</organism>
<evidence type="ECO:0000256" key="5">
    <source>
        <dbReference type="ARBA" id="ARBA00022777"/>
    </source>
</evidence>
<keyword evidence="2" id="KW-0723">Serine/threonine-protein kinase</keyword>